<keyword evidence="3" id="KW-1185">Reference proteome</keyword>
<feature type="transmembrane region" description="Helical" evidence="1">
    <location>
        <begin position="253"/>
        <end position="279"/>
    </location>
</feature>
<feature type="transmembrane region" description="Helical" evidence="1">
    <location>
        <begin position="362"/>
        <end position="381"/>
    </location>
</feature>
<reference evidence="2" key="1">
    <citation type="submission" date="2020-01" db="EMBL/GenBank/DDBJ databases">
        <authorList>
            <person name="Rat A."/>
        </authorList>
    </citation>
    <scope>NUCLEOTIDE SEQUENCE</scope>
    <source>
        <strain evidence="2">LMG 31231</strain>
    </source>
</reference>
<dbReference type="RefSeq" id="WP_211864766.1">
    <property type="nucleotide sequence ID" value="NZ_JAAEDM010000140.1"/>
</dbReference>
<name>A0A9X9X4M0_9PROT</name>
<protein>
    <submittedName>
        <fullName evidence="2">Uncharacterized protein</fullName>
    </submittedName>
</protein>
<reference evidence="2" key="2">
    <citation type="journal article" date="2021" name="Syst. Appl. Microbiol.">
        <title>Roseomonas hellenica sp. nov., isolated from roots of wild-growing Alkanna tinctoria.</title>
        <authorList>
            <person name="Rat A."/>
            <person name="Naranjo H.D."/>
            <person name="Lebbe L."/>
            <person name="Cnockaert M."/>
            <person name="Krigas N."/>
            <person name="Grigoriadou K."/>
            <person name="Maloupa E."/>
            <person name="Willems A."/>
        </authorList>
    </citation>
    <scope>NUCLEOTIDE SEQUENCE</scope>
    <source>
        <strain evidence="2">LMG 31231</strain>
    </source>
</reference>
<keyword evidence="1" id="KW-0812">Transmembrane</keyword>
<evidence type="ECO:0000313" key="2">
    <source>
        <dbReference type="EMBL" id="MBR0674349.1"/>
    </source>
</evidence>
<evidence type="ECO:0000256" key="1">
    <source>
        <dbReference type="SAM" id="Phobius"/>
    </source>
</evidence>
<feature type="transmembrane region" description="Helical" evidence="1">
    <location>
        <begin position="291"/>
        <end position="311"/>
    </location>
</feature>
<dbReference type="Proteomes" id="UP001138751">
    <property type="component" value="Unassembled WGS sequence"/>
</dbReference>
<feature type="transmembrane region" description="Helical" evidence="1">
    <location>
        <begin position="85"/>
        <end position="104"/>
    </location>
</feature>
<organism evidence="2 3">
    <name type="scientific">Neoroseomonas soli</name>
    <dbReference type="NCBI Taxonomy" id="1081025"/>
    <lineage>
        <taxon>Bacteria</taxon>
        <taxon>Pseudomonadati</taxon>
        <taxon>Pseudomonadota</taxon>
        <taxon>Alphaproteobacteria</taxon>
        <taxon>Acetobacterales</taxon>
        <taxon>Acetobacteraceae</taxon>
        <taxon>Neoroseomonas</taxon>
    </lineage>
</organism>
<feature type="transmembrane region" description="Helical" evidence="1">
    <location>
        <begin position="448"/>
        <end position="467"/>
    </location>
</feature>
<evidence type="ECO:0000313" key="3">
    <source>
        <dbReference type="Proteomes" id="UP001138751"/>
    </source>
</evidence>
<accession>A0A9X9X4M0</accession>
<gene>
    <name evidence="2" type="ORF">GXW76_24475</name>
</gene>
<feature type="transmembrane region" description="Helical" evidence="1">
    <location>
        <begin position="47"/>
        <end position="65"/>
    </location>
</feature>
<feature type="transmembrane region" description="Helical" evidence="1">
    <location>
        <begin position="208"/>
        <end position="241"/>
    </location>
</feature>
<sequence length="567" mass="62307">MLIVQLLIISISALWVRVLIQTTSAGGSISASNERLANYMLFFHQDLPVASVVSIFSLGILVLLWRGWQPRWATPTRALGWRGPALVAAFTFGACLIAGLYAHLGFDSALDEFMPAFQARIFAAGWLLAPIDPQWEPFAKALQPLFVHFDEARGLWASAYRPVHAMLRAAALLLGAEQILNPVLAAGSVLLMAHVVQRVFPDRAEAPLLAAVLLASSPQVIFMAASGYSFAAHLFFSLLWLSLFLRGDLVGHAAAALVGAIAIGMHQVHVHPLFAAPFLLAHLFGHYGRSLASLACYAVAYGIALPAWIAWPEIATAIQTRDLSVLPLSLRDTAYLRNYAEFSGELRQQWKYLVLPEMSTNLLRLAAWISPALLMLSLLALRRMRDLPLTVRLAGLGFVLMVAAHAVLMPYQFQGWGYRYVHPVLGNLVLLAVAAFPRAGPDRAKASVATVALVGLSLLVLMPWRFLQVEERIRPRAEAAAFIERLDAEVVLVDVSDIWFGVDLVHNDPFLRNRPLIMAAPVLSEALRAALQERRVVVVRPADLVPFGLGSGSWVEPVRQPTKHERR</sequence>
<keyword evidence="1" id="KW-0472">Membrane</keyword>
<feature type="transmembrane region" description="Helical" evidence="1">
    <location>
        <begin position="417"/>
        <end position="436"/>
    </location>
</feature>
<keyword evidence="1" id="KW-1133">Transmembrane helix</keyword>
<dbReference type="AlphaFoldDB" id="A0A9X9X4M0"/>
<dbReference type="EMBL" id="JAAEDM010000140">
    <property type="protein sequence ID" value="MBR0674349.1"/>
    <property type="molecule type" value="Genomic_DNA"/>
</dbReference>
<feature type="transmembrane region" description="Helical" evidence="1">
    <location>
        <begin position="393"/>
        <end position="411"/>
    </location>
</feature>
<proteinExistence type="predicted"/>
<comment type="caution">
    <text evidence="2">The sequence shown here is derived from an EMBL/GenBank/DDBJ whole genome shotgun (WGS) entry which is preliminary data.</text>
</comment>